<organism evidence="2 3">
    <name type="scientific">Candidatus Nitrosarchaeum limnium BG20</name>
    <dbReference type="NCBI Taxonomy" id="859192"/>
    <lineage>
        <taxon>Archaea</taxon>
        <taxon>Nitrososphaerota</taxon>
        <taxon>Nitrososphaeria</taxon>
        <taxon>Nitrosopumilales</taxon>
        <taxon>Nitrosopumilaceae</taxon>
        <taxon>Nitrosarchaeum</taxon>
    </lineage>
</organism>
<feature type="transmembrane region" description="Helical" evidence="1">
    <location>
        <begin position="48"/>
        <end position="69"/>
    </location>
</feature>
<reference evidence="2 3" key="1">
    <citation type="journal article" date="2012" name="J. Bacteriol.">
        <title>Genome Sequence of "Candidatus Nitrosoarchaeum limnia" BG20, a Low-Salinity Ammonia-Oxidizing Archaeon from the San Francisco Bay Estuary.</title>
        <authorList>
            <person name="Mosier A.C."/>
            <person name="Allen E.E."/>
            <person name="Kim M."/>
            <person name="Ferriera S."/>
            <person name="Francis C.A."/>
        </authorList>
    </citation>
    <scope>NUCLEOTIDE SEQUENCE [LARGE SCALE GENOMIC DNA]</scope>
    <source>
        <strain evidence="2 3">BG20</strain>
    </source>
</reference>
<evidence type="ECO:0000256" key="1">
    <source>
        <dbReference type="SAM" id="Phobius"/>
    </source>
</evidence>
<keyword evidence="1" id="KW-0812">Transmembrane</keyword>
<keyword evidence="1" id="KW-1133">Transmembrane helix</keyword>
<accession>S2EPW2</accession>
<protein>
    <submittedName>
        <fullName evidence="2">Uncharacterized protein</fullName>
    </submittedName>
</protein>
<proteinExistence type="predicted"/>
<keyword evidence="3" id="KW-1185">Reference proteome</keyword>
<feature type="non-terminal residue" evidence="2">
    <location>
        <position position="88"/>
    </location>
</feature>
<gene>
    <name evidence="2" type="ORF">BG20_I1907</name>
</gene>
<comment type="caution">
    <text evidence="2">The sequence shown here is derived from an EMBL/GenBank/DDBJ whole genome shotgun (WGS) entry which is preliminary data.</text>
</comment>
<feature type="transmembrane region" description="Helical" evidence="1">
    <location>
        <begin position="20"/>
        <end position="41"/>
    </location>
</feature>
<evidence type="ECO:0000313" key="3">
    <source>
        <dbReference type="Proteomes" id="UP000014065"/>
    </source>
</evidence>
<dbReference type="RefSeq" id="WP_010190072.1">
    <property type="nucleotide sequence ID" value="NZ_AHJG01000049.1"/>
</dbReference>
<evidence type="ECO:0000313" key="2">
    <source>
        <dbReference type="EMBL" id="EPA06472.1"/>
    </source>
</evidence>
<name>S2EPW2_9ARCH</name>
<dbReference type="EMBL" id="AHJG01000049">
    <property type="protein sequence ID" value="EPA06472.1"/>
    <property type="molecule type" value="Genomic_DNA"/>
</dbReference>
<keyword evidence="1" id="KW-0472">Membrane</keyword>
<sequence length="88" mass="9728">MSNPEEQDEPDNSKESSVDFAILFFTLLCVFMGLLAGYGAFTIHSSLLGVMVLCFLAATVLCGFIFTAINKNVSDEKLDHKKSRIIYT</sequence>
<dbReference type="AlphaFoldDB" id="S2EPW2"/>
<dbReference type="Proteomes" id="UP000014065">
    <property type="component" value="Unassembled WGS sequence"/>
</dbReference>